<dbReference type="EMBL" id="FNRD01000004">
    <property type="protein sequence ID" value="SEA45663.1"/>
    <property type="molecule type" value="Genomic_DNA"/>
</dbReference>
<proteinExistence type="predicted"/>
<organism evidence="1 2">
    <name type="scientific">Flavobacterium gillisiae</name>
    <dbReference type="NCBI Taxonomy" id="150146"/>
    <lineage>
        <taxon>Bacteria</taxon>
        <taxon>Pseudomonadati</taxon>
        <taxon>Bacteroidota</taxon>
        <taxon>Flavobacteriia</taxon>
        <taxon>Flavobacteriales</taxon>
        <taxon>Flavobacteriaceae</taxon>
        <taxon>Flavobacterium</taxon>
    </lineage>
</organism>
<name>A0A1H4BBV3_9FLAO</name>
<evidence type="ECO:0000313" key="2">
    <source>
        <dbReference type="Proteomes" id="UP000198951"/>
    </source>
</evidence>
<accession>A0A1H4BBV3</accession>
<keyword evidence="2" id="KW-1185">Reference proteome</keyword>
<evidence type="ECO:0000313" key="1">
    <source>
        <dbReference type="EMBL" id="SEA45663.1"/>
    </source>
</evidence>
<gene>
    <name evidence="1" type="ORF">SAMN05443667_104284</name>
</gene>
<dbReference type="Proteomes" id="UP000198951">
    <property type="component" value="Unassembled WGS sequence"/>
</dbReference>
<reference evidence="2" key="1">
    <citation type="submission" date="2016-10" db="EMBL/GenBank/DDBJ databases">
        <authorList>
            <person name="Varghese N."/>
            <person name="Submissions S."/>
        </authorList>
    </citation>
    <scope>NUCLEOTIDE SEQUENCE [LARGE SCALE GENOMIC DNA]</scope>
    <source>
        <strain evidence="2">DSM 22376</strain>
    </source>
</reference>
<dbReference type="AlphaFoldDB" id="A0A1H4BBV3"/>
<dbReference type="OrthoDB" id="1450221at2"/>
<dbReference type="STRING" id="150146.SAMN05443667_104284"/>
<protein>
    <recommendedName>
        <fullName evidence="3">Prophage protein</fullName>
    </recommendedName>
</protein>
<sequence>MSTVEIKENFLSKKLYCLLFGHKIITTRDITNHLKEYKCTVCQLELTNDQRGNKTFLTPELKDINNTLKNFYVKKSLQHI</sequence>
<evidence type="ECO:0008006" key="3">
    <source>
        <dbReference type="Google" id="ProtNLM"/>
    </source>
</evidence>
<dbReference type="RefSeq" id="WP_091087601.1">
    <property type="nucleotide sequence ID" value="NZ_FNRD01000004.1"/>
</dbReference>